<dbReference type="NCBIfam" id="TIGR03793">
    <property type="entry name" value="leader_NHLP"/>
    <property type="match status" value="1"/>
</dbReference>
<dbReference type="OrthoDB" id="1275056at2"/>
<dbReference type="Gene3D" id="3.90.330.10">
    <property type="entry name" value="Nitrile hydratase alpha /Thiocyanate hydrolase gamma"/>
    <property type="match status" value="1"/>
</dbReference>
<evidence type="ECO:0000313" key="1">
    <source>
        <dbReference type="EMBL" id="PXY46688.1"/>
    </source>
</evidence>
<dbReference type="GO" id="GO:0003824">
    <property type="term" value="F:catalytic activity"/>
    <property type="evidence" value="ECO:0007669"/>
    <property type="project" value="InterPro"/>
</dbReference>
<dbReference type="InterPro" id="IPR036648">
    <property type="entry name" value="CN_Hdrase_a/SCN_Hdrase_g_sf"/>
</dbReference>
<dbReference type="InterPro" id="IPR022513">
    <property type="entry name" value="TOMM_pelo"/>
</dbReference>
<name>A0A2V4C5S2_9FLAO</name>
<protein>
    <submittedName>
        <fullName evidence="1">TOMM propeptide domain-containing protein</fullName>
    </submittedName>
</protein>
<sequence length="112" mass="12301">MEITQEQKLNAQVVQRAWDDAQFKNELIANPVETIEKLTGHKISLPEGQKLVVADQSDESTVFFTIPRKVDVNNLELTEEQLELVAGGITPLLPAIGYGICVGIAIYAASHQ</sequence>
<accession>A0A2V4C5S2</accession>
<dbReference type="GO" id="GO:0046914">
    <property type="term" value="F:transition metal ion binding"/>
    <property type="evidence" value="ECO:0007669"/>
    <property type="project" value="InterPro"/>
</dbReference>
<evidence type="ECO:0000313" key="2">
    <source>
        <dbReference type="Proteomes" id="UP000247681"/>
    </source>
</evidence>
<keyword evidence="2" id="KW-1185">Reference proteome</keyword>
<comment type="caution">
    <text evidence="1">The sequence shown here is derived from an EMBL/GenBank/DDBJ whole genome shotgun (WGS) entry which is preliminary data.</text>
</comment>
<dbReference type="NCBIfam" id="TIGR03949">
    <property type="entry name" value="bact_IIb_cerein"/>
    <property type="match status" value="1"/>
</dbReference>
<reference evidence="1 2" key="1">
    <citation type="submission" date="2018-05" db="EMBL/GenBank/DDBJ databases">
        <title>Flavobacterium sp. strain IMCC34758, incomplete genome.</title>
        <authorList>
            <person name="Joung Y."/>
        </authorList>
    </citation>
    <scope>NUCLEOTIDE SEQUENCE [LARGE SCALE GENOMIC DNA]</scope>
    <source>
        <strain evidence="1 2">IMCC34758</strain>
    </source>
</reference>
<dbReference type="SUPFAM" id="SSF56209">
    <property type="entry name" value="Nitrile hydratase alpha chain"/>
    <property type="match status" value="1"/>
</dbReference>
<dbReference type="RefSeq" id="WP_110345694.1">
    <property type="nucleotide sequence ID" value="NZ_QJHL01000001.1"/>
</dbReference>
<dbReference type="InterPro" id="IPR023991">
    <property type="entry name" value="Bacteriocin_IIb_lactobn/cerein"/>
</dbReference>
<dbReference type="Proteomes" id="UP000247681">
    <property type="component" value="Unassembled WGS sequence"/>
</dbReference>
<dbReference type="EMBL" id="QJHL01000001">
    <property type="protein sequence ID" value="PXY46688.1"/>
    <property type="molecule type" value="Genomic_DNA"/>
</dbReference>
<dbReference type="AlphaFoldDB" id="A0A2V4C5S2"/>
<gene>
    <name evidence="1" type="ORF">DMB68_05860</name>
</gene>
<proteinExistence type="predicted"/>
<organism evidence="1 2">
    <name type="scientific">Flavobacterium hydrophilum</name>
    <dbReference type="NCBI Taxonomy" id="2211445"/>
    <lineage>
        <taxon>Bacteria</taxon>
        <taxon>Pseudomonadati</taxon>
        <taxon>Bacteroidota</taxon>
        <taxon>Flavobacteriia</taxon>
        <taxon>Flavobacteriales</taxon>
        <taxon>Flavobacteriaceae</taxon>
        <taxon>Flavobacterium</taxon>
    </lineage>
</organism>